<gene>
    <name evidence="5" type="ORF">FGL95_02870</name>
</gene>
<evidence type="ECO:0000313" key="5">
    <source>
        <dbReference type="EMBL" id="NMN93975.1"/>
    </source>
</evidence>
<feature type="compositionally biased region" description="Low complexity" evidence="3">
    <location>
        <begin position="40"/>
        <end position="57"/>
    </location>
</feature>
<evidence type="ECO:0000256" key="4">
    <source>
        <dbReference type="SAM" id="SignalP"/>
    </source>
</evidence>
<evidence type="ECO:0000256" key="3">
    <source>
        <dbReference type="SAM" id="MobiDB-lite"/>
    </source>
</evidence>
<name>A0A848K4B6_9NOCA</name>
<dbReference type="PROSITE" id="PS51257">
    <property type="entry name" value="PROKAR_LIPOPROTEIN"/>
    <property type="match status" value="1"/>
</dbReference>
<keyword evidence="2" id="KW-0472">Membrane</keyword>
<evidence type="ECO:0000256" key="1">
    <source>
        <dbReference type="ARBA" id="ARBA00022475"/>
    </source>
</evidence>
<keyword evidence="1" id="KW-1003">Cell membrane</keyword>
<organism evidence="5 6">
    <name type="scientific">Antrihabitans stalactiti</name>
    <dbReference type="NCBI Taxonomy" id="2584121"/>
    <lineage>
        <taxon>Bacteria</taxon>
        <taxon>Bacillati</taxon>
        <taxon>Actinomycetota</taxon>
        <taxon>Actinomycetes</taxon>
        <taxon>Mycobacteriales</taxon>
        <taxon>Nocardiaceae</taxon>
        <taxon>Antrihabitans</taxon>
    </lineage>
</organism>
<keyword evidence="6" id="KW-1185">Reference proteome</keyword>
<dbReference type="AlphaFoldDB" id="A0A848K4B6"/>
<evidence type="ECO:0000313" key="6">
    <source>
        <dbReference type="Proteomes" id="UP000535543"/>
    </source>
</evidence>
<evidence type="ECO:0008006" key="7">
    <source>
        <dbReference type="Google" id="ProtNLM"/>
    </source>
</evidence>
<reference evidence="5 6" key="2">
    <citation type="submission" date="2020-06" db="EMBL/GenBank/DDBJ databases">
        <title>Antribacter stalactiti gen. nov., sp. nov., a new member of the family Nacardiaceae isolated from a cave.</title>
        <authorList>
            <person name="Kim I.S."/>
        </authorList>
    </citation>
    <scope>NUCLEOTIDE SEQUENCE [LARGE SCALE GENOMIC DNA]</scope>
    <source>
        <strain evidence="5 6">YC2-7</strain>
    </source>
</reference>
<accession>A0A848K4B6</accession>
<dbReference type="GO" id="GO:0016020">
    <property type="term" value="C:membrane"/>
    <property type="evidence" value="ECO:0007669"/>
    <property type="project" value="InterPro"/>
</dbReference>
<feature type="chain" id="PRO_5032729194" description="Lipoprotein LpqH" evidence="4">
    <location>
        <begin position="30"/>
        <end position="181"/>
    </location>
</feature>
<reference evidence="5 6" key="1">
    <citation type="submission" date="2019-05" db="EMBL/GenBank/DDBJ databases">
        <authorList>
            <person name="Lee S.D."/>
        </authorList>
    </citation>
    <scope>NUCLEOTIDE SEQUENCE [LARGE SCALE GENOMIC DNA]</scope>
    <source>
        <strain evidence="5 6">YC2-7</strain>
    </source>
</reference>
<dbReference type="InterPro" id="IPR008691">
    <property type="entry name" value="LpqH"/>
</dbReference>
<feature type="region of interest" description="Disordered" evidence="3">
    <location>
        <begin position="32"/>
        <end position="66"/>
    </location>
</feature>
<keyword evidence="4" id="KW-0732">Signal</keyword>
<dbReference type="Pfam" id="PF05481">
    <property type="entry name" value="Myco_19_kDa"/>
    <property type="match status" value="1"/>
</dbReference>
<sequence length="181" mass="17598">MGRRELINSKVASAAAALLCSAALIGSLAACSDDDKDTKASSSTTAGASTTGSADSSVTPAAGKSSVKVDGTAWEGNYSSKCTKVGDTTALSIYEASGDARKGGGATINGADTVVSVGLGESSSGLGYSLGAPGVAPAKVVKDGNTFTVTGEAFGADLANPTQPKKSTFEIVFACDAVTGG</sequence>
<evidence type="ECO:0000256" key="2">
    <source>
        <dbReference type="ARBA" id="ARBA00023136"/>
    </source>
</evidence>
<feature type="signal peptide" evidence="4">
    <location>
        <begin position="1"/>
        <end position="29"/>
    </location>
</feature>
<dbReference type="EMBL" id="VCQU01000001">
    <property type="protein sequence ID" value="NMN93975.1"/>
    <property type="molecule type" value="Genomic_DNA"/>
</dbReference>
<proteinExistence type="predicted"/>
<comment type="caution">
    <text evidence="5">The sequence shown here is derived from an EMBL/GenBank/DDBJ whole genome shotgun (WGS) entry which is preliminary data.</text>
</comment>
<protein>
    <recommendedName>
        <fullName evidence="7">Lipoprotein LpqH</fullName>
    </recommendedName>
</protein>
<dbReference type="Proteomes" id="UP000535543">
    <property type="component" value="Unassembled WGS sequence"/>
</dbReference>